<proteinExistence type="predicted"/>
<name>A0A2V3IVD4_9FLOR</name>
<gene>
    <name evidence="2" type="ORF">BWQ96_04571</name>
</gene>
<dbReference type="GO" id="GO:0000175">
    <property type="term" value="F:3'-5'-RNA exonuclease activity"/>
    <property type="evidence" value="ECO:0007669"/>
    <property type="project" value="TreeGrafter"/>
</dbReference>
<feature type="domain" description="RNB" evidence="1">
    <location>
        <begin position="387"/>
        <end position="686"/>
    </location>
</feature>
<dbReference type="InterPro" id="IPR001900">
    <property type="entry name" value="RNase_II/R"/>
</dbReference>
<organism evidence="2 3">
    <name type="scientific">Gracilariopsis chorda</name>
    <dbReference type="NCBI Taxonomy" id="448386"/>
    <lineage>
        <taxon>Eukaryota</taxon>
        <taxon>Rhodophyta</taxon>
        <taxon>Florideophyceae</taxon>
        <taxon>Rhodymeniophycidae</taxon>
        <taxon>Gracilariales</taxon>
        <taxon>Gracilariaceae</taxon>
        <taxon>Gracilariopsis</taxon>
    </lineage>
</organism>
<dbReference type="GO" id="GO:0003723">
    <property type="term" value="F:RNA binding"/>
    <property type="evidence" value="ECO:0007669"/>
    <property type="project" value="InterPro"/>
</dbReference>
<dbReference type="STRING" id="448386.A0A2V3IVD4"/>
<dbReference type="PANTHER" id="PTHR23355:SF42">
    <property type="entry name" value="RIBONUCLEASE II, CHLOROPLASTIC_MITOCHONDRIAL"/>
    <property type="match status" value="1"/>
</dbReference>
<sequence>MNEVASYRRNLGFRKESVSCLSHLLCNRPLPAFINPTAIPSRRRTRSYICRRPSVFHKLPQIPRKWAIRPNGHVLNASALTSQSIDAGSYLHVLSGSRLRLTRALRPEGKRSWMVQDASGTEFSVPSKQILFVVGPPSETALSEDLSSVESLIEARVDENEELLEVAWEELSSQDGPFSMRDICQVLFTDEAPLSMLSTHVMLVNDDVYFKARNIKGSFVYEARTPEVVKNIQAQKLEQFRRYQLENAKREDLQRAYETRSLEPLKRNFSEIEIDLLLSSLREIAIELGTGKNNIDSRYAFTGENKFSALDMKAKALVQLTMSALSKPVIPSSAFDVLVAWKQMARHENLIILRAELDTRRRFPEQIHEAADALLSHPPEDIDRCERKDLRHLQAFAIDSSDTTEIDDAIAFDSESNCVYVHVADPSRYFEDTESDLLREALRRSATVYLPTEKLTMFPEKLANELFSLTGKRWDGTALSFQFQIAEDGTIVKESTRVQPTLISKALRLTYEEADNALNDPDDENHDALTALQEIAERRREWREMEGGAIMINNPFPSVEVTGAELDVPDIKLGIVKSDTPAWMLVSELMITACTTGAWFAKEAGIPIPYRSQEPFDYPDDDIIDAIPDGPARAAVVFRNAAPSVTSMYPNEHASLGVDYYTQLTSPIRRSLDLITHFQLKAFIRGQELPFSVQQIQGEIARSQEVGRDARLTENKSKRYWQLEYLRRLGPEARHRAIFVRCLKDNDDRVGFAHLEDYGFQVVVSVPPGLKPAAPISVRVSQVNPRMSVVQAESVLHVDEGSDRLFSEDVGGMLSDVTADDDLV</sequence>
<dbReference type="PANTHER" id="PTHR23355">
    <property type="entry name" value="RIBONUCLEASE"/>
    <property type="match status" value="1"/>
</dbReference>
<dbReference type="GO" id="GO:0000932">
    <property type="term" value="C:P-body"/>
    <property type="evidence" value="ECO:0007669"/>
    <property type="project" value="TreeGrafter"/>
</dbReference>
<dbReference type="Pfam" id="PF23163">
    <property type="entry name" value="CSD_RNase_II"/>
    <property type="match status" value="1"/>
</dbReference>
<evidence type="ECO:0000259" key="1">
    <source>
        <dbReference type="SMART" id="SM00955"/>
    </source>
</evidence>
<evidence type="ECO:0000313" key="2">
    <source>
        <dbReference type="EMBL" id="PXF45667.1"/>
    </source>
</evidence>
<dbReference type="EMBL" id="NBIV01000055">
    <property type="protein sequence ID" value="PXF45667.1"/>
    <property type="molecule type" value="Genomic_DNA"/>
</dbReference>
<keyword evidence="3" id="KW-1185">Reference proteome</keyword>
<dbReference type="InterPro" id="IPR012340">
    <property type="entry name" value="NA-bd_OB-fold"/>
</dbReference>
<comment type="caution">
    <text evidence="2">The sequence shown here is derived from an EMBL/GenBank/DDBJ whole genome shotgun (WGS) entry which is preliminary data.</text>
</comment>
<dbReference type="SUPFAM" id="SSF50249">
    <property type="entry name" value="Nucleic acid-binding proteins"/>
    <property type="match status" value="1"/>
</dbReference>
<dbReference type="InterPro" id="IPR057324">
    <property type="entry name" value="WH_RNase_II"/>
</dbReference>
<dbReference type="Proteomes" id="UP000247409">
    <property type="component" value="Unassembled WGS sequence"/>
</dbReference>
<dbReference type="AlphaFoldDB" id="A0A2V3IVD4"/>
<dbReference type="Pfam" id="PF00773">
    <property type="entry name" value="RNB"/>
    <property type="match status" value="1"/>
</dbReference>
<dbReference type="InterPro" id="IPR050180">
    <property type="entry name" value="RNR_Ribonuclease"/>
</dbReference>
<dbReference type="GO" id="GO:0006402">
    <property type="term" value="P:mRNA catabolic process"/>
    <property type="evidence" value="ECO:0007669"/>
    <property type="project" value="TreeGrafter"/>
</dbReference>
<reference evidence="2 3" key="1">
    <citation type="journal article" date="2018" name="Mol. Biol. Evol.">
        <title>Analysis of the draft genome of the red seaweed Gracilariopsis chorda provides insights into genome size evolution in Rhodophyta.</title>
        <authorList>
            <person name="Lee J."/>
            <person name="Yang E.C."/>
            <person name="Graf L."/>
            <person name="Yang J.H."/>
            <person name="Qiu H."/>
            <person name="Zel Zion U."/>
            <person name="Chan C.X."/>
            <person name="Stephens T.G."/>
            <person name="Weber A.P.M."/>
            <person name="Boo G.H."/>
            <person name="Boo S.M."/>
            <person name="Kim K.M."/>
            <person name="Shin Y."/>
            <person name="Jung M."/>
            <person name="Lee S.J."/>
            <person name="Yim H.S."/>
            <person name="Lee J.H."/>
            <person name="Bhattacharya D."/>
            <person name="Yoon H.S."/>
        </authorList>
    </citation>
    <scope>NUCLEOTIDE SEQUENCE [LARGE SCALE GENOMIC DNA]</scope>
    <source>
        <strain evidence="2 3">SKKU-2015</strain>
        <tissue evidence="2">Whole body</tissue>
    </source>
</reference>
<dbReference type="OrthoDB" id="2285229at2759"/>
<evidence type="ECO:0000313" key="3">
    <source>
        <dbReference type="Proteomes" id="UP000247409"/>
    </source>
</evidence>
<dbReference type="InterPro" id="IPR056403">
    <property type="entry name" value="RNase_II_barrel"/>
</dbReference>
<accession>A0A2V3IVD4</accession>
<dbReference type="Pfam" id="PF25255">
    <property type="entry name" value="WHD_RNase_II"/>
    <property type="match status" value="1"/>
</dbReference>
<protein>
    <recommendedName>
        <fullName evidence="1">RNB domain-containing protein</fullName>
    </recommendedName>
</protein>
<dbReference type="SMART" id="SM00955">
    <property type="entry name" value="RNB"/>
    <property type="match status" value="1"/>
</dbReference>